<evidence type="ECO:0000256" key="6">
    <source>
        <dbReference type="PROSITE-ProRule" id="PRU00723"/>
    </source>
</evidence>
<evidence type="ECO:0000256" key="3">
    <source>
        <dbReference type="ARBA" id="ARBA00022737"/>
    </source>
</evidence>
<evidence type="ECO:0000313" key="10">
    <source>
        <dbReference type="EMBL" id="TVY51474.1"/>
    </source>
</evidence>
<dbReference type="PANTHER" id="PTHR45617">
    <property type="entry name" value="LEUCINE RICH REPEAT FAMILY PROTEIN"/>
    <property type="match status" value="1"/>
</dbReference>
<keyword evidence="11" id="KW-1185">Reference proteome</keyword>
<dbReference type="SUPFAM" id="SSF90229">
    <property type="entry name" value="CCCH zinc finger"/>
    <property type="match status" value="1"/>
</dbReference>
<evidence type="ECO:0000256" key="2">
    <source>
        <dbReference type="ARBA" id="ARBA00022723"/>
    </source>
</evidence>
<evidence type="ECO:0000256" key="5">
    <source>
        <dbReference type="ARBA" id="ARBA00022833"/>
    </source>
</evidence>
<feature type="region of interest" description="Disordered" evidence="7">
    <location>
        <begin position="668"/>
        <end position="698"/>
    </location>
</feature>
<feature type="zinc finger region" description="C3H1-type" evidence="6">
    <location>
        <begin position="701"/>
        <end position="728"/>
    </location>
</feature>
<evidence type="ECO:0000256" key="1">
    <source>
        <dbReference type="ARBA" id="ARBA00022614"/>
    </source>
</evidence>
<dbReference type="OrthoDB" id="5273213at2759"/>
<name>A0A7D8YPI9_9HELO</name>
<dbReference type="Proteomes" id="UP000481288">
    <property type="component" value="Unassembled WGS sequence"/>
</dbReference>
<keyword evidence="1" id="KW-0433">Leucine-rich repeat</keyword>
<dbReference type="PROSITE" id="PS50103">
    <property type="entry name" value="ZF_C3H1"/>
    <property type="match status" value="1"/>
</dbReference>
<comment type="caution">
    <text evidence="10">The sequence shown here is derived from an EMBL/GenBank/DDBJ whole genome shotgun (WGS) entry which is preliminary data.</text>
</comment>
<dbReference type="SUPFAM" id="SSF74924">
    <property type="entry name" value="Cap-Gly domain"/>
    <property type="match status" value="1"/>
</dbReference>
<gene>
    <name evidence="10" type="primary">TBCE</name>
    <name evidence="10" type="ORF">LCER1_G005682</name>
</gene>
<keyword evidence="2 6" id="KW-0479">Metal-binding</keyword>
<proteinExistence type="predicted"/>
<dbReference type="SUPFAM" id="SSF52058">
    <property type="entry name" value="L domain-like"/>
    <property type="match status" value="1"/>
</dbReference>
<dbReference type="InterPro" id="IPR000938">
    <property type="entry name" value="CAP-Gly_domain"/>
</dbReference>
<feature type="non-terminal residue" evidence="10">
    <location>
        <position position="884"/>
    </location>
</feature>
<dbReference type="InterPro" id="IPR032675">
    <property type="entry name" value="LRR_dom_sf"/>
</dbReference>
<dbReference type="InterPro" id="IPR036855">
    <property type="entry name" value="Znf_CCCH_sf"/>
</dbReference>
<evidence type="ECO:0000259" key="9">
    <source>
        <dbReference type="PROSITE" id="PS50245"/>
    </source>
</evidence>
<keyword evidence="3" id="KW-0677">Repeat</keyword>
<evidence type="ECO:0000313" key="11">
    <source>
        <dbReference type="Proteomes" id="UP000481288"/>
    </source>
</evidence>
<dbReference type="AlphaFoldDB" id="A0A7D8YPI9"/>
<dbReference type="InterPro" id="IPR001611">
    <property type="entry name" value="Leu-rich_rpt"/>
</dbReference>
<dbReference type="PROSITE" id="PS50245">
    <property type="entry name" value="CAP_GLY_2"/>
    <property type="match status" value="1"/>
</dbReference>
<dbReference type="Gene3D" id="3.80.10.10">
    <property type="entry name" value="Ribonuclease Inhibitor"/>
    <property type="match status" value="2"/>
</dbReference>
<evidence type="ECO:0000256" key="4">
    <source>
        <dbReference type="ARBA" id="ARBA00022771"/>
    </source>
</evidence>
<feature type="compositionally biased region" description="Acidic residues" evidence="7">
    <location>
        <begin position="857"/>
        <end position="871"/>
    </location>
</feature>
<protein>
    <submittedName>
        <fullName evidence="10">Tubulin-specific chaperone E</fullName>
    </submittedName>
</protein>
<dbReference type="Pfam" id="PF01302">
    <property type="entry name" value="CAP_GLY"/>
    <property type="match status" value="1"/>
</dbReference>
<dbReference type="InterPro" id="IPR000571">
    <property type="entry name" value="Znf_CCCH"/>
</dbReference>
<dbReference type="GO" id="GO:0008270">
    <property type="term" value="F:zinc ion binding"/>
    <property type="evidence" value="ECO:0007669"/>
    <property type="project" value="UniProtKB-KW"/>
</dbReference>
<keyword evidence="4 6" id="KW-0863">Zinc-finger</keyword>
<evidence type="ECO:0000256" key="7">
    <source>
        <dbReference type="SAM" id="MobiDB-lite"/>
    </source>
</evidence>
<evidence type="ECO:0000259" key="8">
    <source>
        <dbReference type="PROSITE" id="PS50103"/>
    </source>
</evidence>
<feature type="domain" description="CAP-Gly" evidence="9">
    <location>
        <begin position="24"/>
        <end position="70"/>
    </location>
</feature>
<reference evidence="10 11" key="1">
    <citation type="submission" date="2018-05" db="EMBL/GenBank/DDBJ databases">
        <title>Whole genome sequencing for identification of molecular markers to develop diagnostic detection tools for the regulated plant pathogen Lachnellula willkommii.</title>
        <authorList>
            <person name="Giroux E."/>
            <person name="Bilodeau G."/>
        </authorList>
    </citation>
    <scope>NUCLEOTIDE SEQUENCE [LARGE SCALE GENOMIC DNA]</scope>
    <source>
        <strain evidence="10 11">CBS 625.97</strain>
    </source>
</reference>
<sequence>MPSKYHVGQRISFESALCTVRYIGPVEGTEKEWLGVEWDDPTRGKHNGEHKGKRYFTCSSKARTAGSFVRPTRQADPEQSFVEAVHQKYAPEITSQQAPEDLDKQIVISGKVAEEVGFDKIRLQLSQLHELKIIIVDGLRINCAEKDGKAIREVCPKIVELDLSRNLFEIWEEVVHICRELDDLRSLRLNGNRFESGLKFSGSNHKAFRGITELELDDMLLPWKDLAETTEQFLTLTALAASSNHLVELDYPLKASNLRSLTLEYNDFTSLSDVSILSDLASLETLRLKGNNISIIAPNGSARSPIFGSRLQYVDLSYNSISSWDFVDDLHVVFPGLTALRLSHNPIYESKVKDTGSSSIAEEGYMLTLARLGNLKTLNFSNITTADRTNAEMYYLSQIGKEMAEVPESDEHTIIYKHKRYHELCKKYDPPNVVRKNTKEINPNFLEARLITFTFYMPPNTKMDQDEAITIKRQIPKSFDVYRVKGLVGRMFDIPPLDSRLTWETGEWDPIAGYEEWEDDSSDDEDEEDDQIRAARASASLEDKGKWMKREVEIQESARKIGFCVDGMEANIRVELRKRRSPDSTQSRMSPHPIEAGQGRKPWPGYFIVRNTGEVVPLIAIDELPHGIDLVGIPRALDLEDTVGMLNLGLKKGSGACYQVSVEQSKSGGVVQPKLPSPPATPRMPKANIPRQPPNSPTEVRETMLCRHWCTHGICKWGQQCRYTHIMPMTLNGLAEIGLSDWPAWYRSLNPGFFVSGAQRIGGRLTLRNRNLHARAEKRLAPSVNKVKAVAKKEEGSTLGEQIIERLRGMEREKEKEKAGVKGRGQVLAPKVEGKEKNNVTVMVERAAVREARRWEDESEGSLEGSEEEVMGESCEAETRVAKK</sequence>
<feature type="domain" description="C3H1-type" evidence="8">
    <location>
        <begin position="701"/>
        <end position="728"/>
    </location>
</feature>
<feature type="region of interest" description="Disordered" evidence="7">
    <location>
        <begin position="853"/>
        <end position="884"/>
    </location>
</feature>
<keyword evidence="5 6" id="KW-0862">Zinc</keyword>
<dbReference type="PROSITE" id="PS51450">
    <property type="entry name" value="LRR"/>
    <property type="match status" value="2"/>
</dbReference>
<dbReference type="PANTHER" id="PTHR45617:SF180">
    <property type="entry name" value="ELRR (EXTRACELLULAR LEUCINE-RICH REPEAT) ONLY"/>
    <property type="match status" value="1"/>
</dbReference>
<dbReference type="Gene3D" id="2.30.30.190">
    <property type="entry name" value="CAP Gly-rich-like domain"/>
    <property type="match status" value="1"/>
</dbReference>
<feature type="region of interest" description="Disordered" evidence="7">
    <location>
        <begin position="578"/>
        <end position="598"/>
    </location>
</feature>
<organism evidence="10 11">
    <name type="scientific">Lachnellula cervina</name>
    <dbReference type="NCBI Taxonomy" id="1316786"/>
    <lineage>
        <taxon>Eukaryota</taxon>
        <taxon>Fungi</taxon>
        <taxon>Dikarya</taxon>
        <taxon>Ascomycota</taxon>
        <taxon>Pezizomycotina</taxon>
        <taxon>Leotiomycetes</taxon>
        <taxon>Helotiales</taxon>
        <taxon>Lachnaceae</taxon>
        <taxon>Lachnellula</taxon>
    </lineage>
</organism>
<accession>A0A7D8YPI9</accession>
<dbReference type="EMBL" id="QGMG01000807">
    <property type="protein sequence ID" value="TVY51474.1"/>
    <property type="molecule type" value="Genomic_DNA"/>
</dbReference>
<dbReference type="InterPro" id="IPR036859">
    <property type="entry name" value="CAP-Gly_dom_sf"/>
</dbReference>
<dbReference type="SMART" id="SM01052">
    <property type="entry name" value="CAP_GLY"/>
    <property type="match status" value="1"/>
</dbReference>